<dbReference type="EMBL" id="CP001666">
    <property type="protein sequence ID" value="ADK14735.1"/>
    <property type="molecule type" value="Genomic_DNA"/>
</dbReference>
<dbReference type="Proteomes" id="UP000077020">
    <property type="component" value="Unassembled WGS sequence"/>
</dbReference>
<evidence type="ECO:0000313" key="3">
    <source>
        <dbReference type="Proteomes" id="UP000001656"/>
    </source>
</evidence>
<dbReference type="OrthoDB" id="1912910at2"/>
<dbReference type="eggNOG" id="ENOG503397I">
    <property type="taxonomic scope" value="Bacteria"/>
</dbReference>
<dbReference type="Proteomes" id="UP000001656">
    <property type="component" value="Chromosome"/>
</dbReference>
<dbReference type="PATRIC" id="fig|748727.19.peg.2338"/>
<dbReference type="HOGENOM" id="CLU_124866_0_0_9"/>
<dbReference type="KEGG" id="clj:CLJU_c16710"/>
<reference evidence="1 3" key="2">
    <citation type="journal article" date="2010" name="Proc. Natl. Acad. Sci. U.S.A.">
        <title>Clostridium ljungdahlii represents a microbial production platform based on syngas.</title>
        <authorList>
            <person name="Kopke M."/>
            <person name="Held C."/>
            <person name="Hujer S."/>
            <person name="Liesegang H."/>
            <person name="Wiezer A."/>
            <person name="Wollherr A."/>
            <person name="Ehrenreich A."/>
            <person name="Liebl W."/>
            <person name="Gottschalk G."/>
            <person name="Durre P."/>
        </authorList>
    </citation>
    <scope>NUCLEOTIDE SEQUENCE [LARGE SCALE GENOMIC DNA]</scope>
    <source>
        <strain evidence="3">ATCC 55383 / DSM 13528 / PETC</strain>
        <strain evidence="1">DSM 13528</strain>
    </source>
</reference>
<reference evidence="2 4" key="3">
    <citation type="journal article" date="2016" name="Biotechnol. Bioeng.">
        <title>Traits of selected Clostridium strains for syngas fermentation to ethanol.</title>
        <authorList>
            <person name="Martin M.E."/>
            <person name="Richter H."/>
            <person name="Saha S."/>
            <person name="Angenent L.T."/>
        </authorList>
    </citation>
    <scope>NUCLEOTIDE SEQUENCE [LARGE SCALE GENOMIC DNA]</scope>
    <source>
        <strain evidence="2 4">PETC</strain>
    </source>
</reference>
<dbReference type="Pfam" id="PF14265">
    <property type="entry name" value="DUF4355"/>
    <property type="match status" value="1"/>
</dbReference>
<dbReference type="RefSeq" id="WP_013238332.1">
    <property type="nucleotide sequence ID" value="NC_014328.1"/>
</dbReference>
<protein>
    <recommendedName>
        <fullName evidence="5">Phage minor structural protein GP20</fullName>
    </recommendedName>
</protein>
<reference evidence="1" key="1">
    <citation type="submission" date="2009-07" db="EMBL/GenBank/DDBJ databases">
        <authorList>
            <person name="Koepke M."/>
            <person name="Hujer S."/>
            <person name="Held C."/>
            <person name="Wiezer A."/>
            <person name="Liesegang H."/>
            <person name="Ehrenreich A."/>
            <person name="Gottschalk G."/>
            <person name="Duerre P."/>
        </authorList>
    </citation>
    <scope>NUCLEOTIDE SEQUENCE</scope>
    <source>
        <strain evidence="1">DSM 13528</strain>
    </source>
</reference>
<keyword evidence="4" id="KW-1185">Reference proteome</keyword>
<name>D8GU72_CLOLD</name>
<dbReference type="EMBL" id="LITS01000029">
    <property type="protein sequence ID" value="OAA84091.1"/>
    <property type="molecule type" value="Genomic_DNA"/>
</dbReference>
<dbReference type="STRING" id="748727.CLJU_c16710"/>
<sequence length="188" mass="21793">MDFKELGLSDEQSAKITEYVTGEVSKAKEGFKDYVSQEDLNKSIQSETDKVRTEYSKKLKDATDELNKYKPVEKSDGEIEMEKRLKVLEDKEKEVAQKEKVMNISNKLEERGLPKQLSKYLVGAEDLETSMAEIKELFNNAQIQNGFKPDSHKSKEDSITKEQFQKMGLMDRMNLFKTNQELYEKLSK</sequence>
<dbReference type="AlphaFoldDB" id="D8GU72"/>
<dbReference type="InterPro" id="IPR025580">
    <property type="entry name" value="Gp46"/>
</dbReference>
<accession>D8GU72</accession>
<gene>
    <name evidence="1" type="ordered locus">CLJU_c16710</name>
    <name evidence="2" type="ORF">WX45_01935</name>
</gene>
<proteinExistence type="predicted"/>
<organism evidence="1 3">
    <name type="scientific">Clostridium ljungdahlii (strain ATCC 55383 / DSM 13528 / PETC)</name>
    <dbReference type="NCBI Taxonomy" id="748727"/>
    <lineage>
        <taxon>Bacteria</taxon>
        <taxon>Bacillati</taxon>
        <taxon>Bacillota</taxon>
        <taxon>Clostridia</taxon>
        <taxon>Eubacteriales</taxon>
        <taxon>Clostridiaceae</taxon>
        <taxon>Clostridium</taxon>
    </lineage>
</organism>
<evidence type="ECO:0008006" key="5">
    <source>
        <dbReference type="Google" id="ProtNLM"/>
    </source>
</evidence>
<evidence type="ECO:0000313" key="2">
    <source>
        <dbReference type="EMBL" id="OAA84091.1"/>
    </source>
</evidence>
<evidence type="ECO:0000313" key="1">
    <source>
        <dbReference type="EMBL" id="ADK14735.1"/>
    </source>
</evidence>
<evidence type="ECO:0000313" key="4">
    <source>
        <dbReference type="Proteomes" id="UP000077020"/>
    </source>
</evidence>